<organism evidence="2 3">
    <name type="scientific">Marinomonas arctica</name>
    <dbReference type="NCBI Taxonomy" id="383750"/>
    <lineage>
        <taxon>Bacteria</taxon>
        <taxon>Pseudomonadati</taxon>
        <taxon>Pseudomonadota</taxon>
        <taxon>Gammaproteobacteria</taxon>
        <taxon>Oceanospirillales</taxon>
        <taxon>Oceanospirillaceae</taxon>
        <taxon>Marinomonas</taxon>
    </lineage>
</organism>
<dbReference type="AlphaFoldDB" id="A0A7H1J909"/>
<sequence length="308" mass="36039">MTFFRPIDRIDNSVPESAETAATDFKSKWMIIDGALIVEDAQQILINQFVNQHEHAEFRNLFVNTKWKEVLDVAPMLVSYHPDIEAWAQSKAPWRFGLVFESNASLEELVEHWHRLIHCQHVGLEGSLSRLYDPIALYHLLKATEEARQVAWLGPMSKIWLPDYVDNRYFYAERPEVSDVALLEQTQFTDPEWQGLTDAKRYASAYRLTQHVDKHFPDYWHGKDSKQQHVIEQLKKLESLEQVTQKDATCYMNILCRLGDIWHSESPHKDIVAILEDKLQPIEDRLQEANLQALEFELEQRNNKEVTA</sequence>
<dbReference type="EMBL" id="CP061081">
    <property type="protein sequence ID" value="QNT06975.1"/>
    <property type="molecule type" value="Genomic_DNA"/>
</dbReference>
<feature type="domain" description="DUF4123" evidence="1">
    <location>
        <begin position="41"/>
        <end position="148"/>
    </location>
</feature>
<name>A0A7H1J909_9GAMM</name>
<protein>
    <submittedName>
        <fullName evidence="2">DUF4123 domain-containing protein</fullName>
    </submittedName>
</protein>
<dbReference type="Pfam" id="PF13503">
    <property type="entry name" value="DUF4123"/>
    <property type="match status" value="1"/>
</dbReference>
<keyword evidence="3" id="KW-1185">Reference proteome</keyword>
<reference evidence="2 3" key="1">
    <citation type="submission" date="2020-09" db="EMBL/GenBank/DDBJ databases">
        <title>Complete genome sequence of an Arctic sea ice bacterium Marinomonas arctica BSI20414.</title>
        <authorList>
            <person name="Liao L."/>
            <person name="Chen B."/>
        </authorList>
    </citation>
    <scope>NUCLEOTIDE SEQUENCE [LARGE SCALE GENOMIC DNA]</scope>
    <source>
        <strain evidence="2 3">BSI20414</strain>
    </source>
</reference>
<evidence type="ECO:0000313" key="3">
    <source>
        <dbReference type="Proteomes" id="UP000516370"/>
    </source>
</evidence>
<gene>
    <name evidence="2" type="ORF">IBG28_04880</name>
</gene>
<dbReference type="InterPro" id="IPR025391">
    <property type="entry name" value="DUF4123"/>
</dbReference>
<dbReference type="Proteomes" id="UP000516370">
    <property type="component" value="Chromosome"/>
</dbReference>
<evidence type="ECO:0000313" key="2">
    <source>
        <dbReference type="EMBL" id="QNT06975.1"/>
    </source>
</evidence>
<accession>A0A7H1J909</accession>
<dbReference type="KEGG" id="mard:IBG28_04880"/>
<proteinExistence type="predicted"/>
<dbReference type="RefSeq" id="WP_111609196.1">
    <property type="nucleotide sequence ID" value="NZ_BMLJ01000038.1"/>
</dbReference>
<evidence type="ECO:0000259" key="1">
    <source>
        <dbReference type="Pfam" id="PF13503"/>
    </source>
</evidence>
<dbReference type="OrthoDB" id="6353266at2"/>